<reference evidence="6" key="1">
    <citation type="submission" date="2022-11" db="EMBL/GenBank/DDBJ databases">
        <title>Centuries of genome instability and evolution in soft-shell clam transmissible cancer (bioRxiv).</title>
        <authorList>
            <person name="Hart S.F.M."/>
            <person name="Yonemitsu M.A."/>
            <person name="Giersch R.M."/>
            <person name="Beal B.F."/>
            <person name="Arriagada G."/>
            <person name="Davis B.W."/>
            <person name="Ostrander E.A."/>
            <person name="Goff S.P."/>
            <person name="Metzger M.J."/>
        </authorList>
    </citation>
    <scope>NUCLEOTIDE SEQUENCE</scope>
    <source>
        <strain evidence="6">MELC-2E11</strain>
        <tissue evidence="6">Siphon/mantle</tissue>
    </source>
</reference>
<dbReference type="InterPro" id="IPR015500">
    <property type="entry name" value="Peptidase_S8_subtilisin-rel"/>
</dbReference>
<evidence type="ECO:0000256" key="3">
    <source>
        <dbReference type="ARBA" id="ARBA00022825"/>
    </source>
</evidence>
<feature type="domain" description="Peptidase S8/S53" evidence="5">
    <location>
        <begin position="237"/>
        <end position="513"/>
    </location>
</feature>
<dbReference type="EMBL" id="CP111012">
    <property type="protein sequence ID" value="WAQ94922.1"/>
    <property type="molecule type" value="Genomic_DNA"/>
</dbReference>
<dbReference type="InterPro" id="IPR036852">
    <property type="entry name" value="Peptidase_S8/S53_dom_sf"/>
</dbReference>
<dbReference type="PANTHER" id="PTHR42884:SF14">
    <property type="entry name" value="NEUROENDOCRINE CONVERTASE 1"/>
    <property type="match status" value="1"/>
</dbReference>
<feature type="active site" description="Charge relay system" evidence="4">
    <location>
        <position position="468"/>
    </location>
</feature>
<evidence type="ECO:0000313" key="7">
    <source>
        <dbReference type="Proteomes" id="UP001164746"/>
    </source>
</evidence>
<name>A0ABY7DDU9_MYAAR</name>
<feature type="active site" description="Charge relay system" evidence="4">
    <location>
        <position position="246"/>
    </location>
</feature>
<dbReference type="PANTHER" id="PTHR42884">
    <property type="entry name" value="PROPROTEIN CONVERTASE SUBTILISIN/KEXIN-RELATED"/>
    <property type="match status" value="1"/>
</dbReference>
<dbReference type="SUPFAM" id="SSF52743">
    <property type="entry name" value="Subtilisin-like"/>
    <property type="match status" value="1"/>
</dbReference>
<keyword evidence="3 4" id="KW-0720">Serine protease</keyword>
<proteinExistence type="inferred from homology"/>
<evidence type="ECO:0000256" key="2">
    <source>
        <dbReference type="ARBA" id="ARBA00022801"/>
    </source>
</evidence>
<accession>A0ABY7DDU9</accession>
<dbReference type="PRINTS" id="PR00723">
    <property type="entry name" value="SUBTILISIN"/>
</dbReference>
<dbReference type="InterPro" id="IPR000209">
    <property type="entry name" value="Peptidase_S8/S53_dom"/>
</dbReference>
<evidence type="ECO:0000313" key="6">
    <source>
        <dbReference type="EMBL" id="WAQ94922.1"/>
    </source>
</evidence>
<sequence length="554" mass="62131">MKLCEKKLEGFMICYIILTWIGEKRDTTVSHREDEFTNEFFFIIEVSMAEEVKALLKENSFAFQAQVVDDVFIVTYEKDTKKVFEEKELQLLKKSFQGMISDNGFRFSSAIRVQVRLAKLELHMSDLYRVMHVHREFVCVTHLQSPWSDLNDSGNIIPCRCCVGNAELAVGNSPMDGLEVDYTREDNQTKRSKRDGPDQALLNTYPVCSQQDHRFEDEPYWDEGEKIDETWKLGITGEGITVAILDIGFTVDHPELQPNINKNLTFNVVTYNGDVSAVLFHDYIGETIHKTNHGNDCASVVAAVKGNKMCSAGVAHNSKIAALSIGSFNGMPLKTIITTANICKGLAYHQSKIDIYSSSWTFTSSFEEMDIGSERAIIAGIEKGRQGRGNVYVSAVGPVGNGFTNNIFIIAVNQIGIYGNMSEKSYANPGVLISSFGKGKTRADDYMFTASQRYDSGILCNDKFQGSSAATPKIAGIVALILQSRPDLTWRQIQHLIVRCSSHTSLKESINFKRNGAGHYCNNLIEFYFVQFLAFETIDLDEQHIKLVVIEYEV</sequence>
<gene>
    <name evidence="6" type="ORF">MAR_007393</name>
</gene>
<feature type="active site" description="Charge relay system" evidence="4">
    <location>
        <position position="293"/>
    </location>
</feature>
<evidence type="ECO:0000259" key="5">
    <source>
        <dbReference type="Pfam" id="PF00082"/>
    </source>
</evidence>
<evidence type="ECO:0000256" key="4">
    <source>
        <dbReference type="PROSITE-ProRule" id="PRU01240"/>
    </source>
</evidence>
<evidence type="ECO:0000256" key="1">
    <source>
        <dbReference type="ARBA" id="ARBA00022670"/>
    </source>
</evidence>
<keyword evidence="1 4" id="KW-0645">Protease</keyword>
<protein>
    <submittedName>
        <fullName evidence="6">NEC2-like protein</fullName>
    </submittedName>
</protein>
<organism evidence="6 7">
    <name type="scientific">Mya arenaria</name>
    <name type="common">Soft-shell clam</name>
    <dbReference type="NCBI Taxonomy" id="6604"/>
    <lineage>
        <taxon>Eukaryota</taxon>
        <taxon>Metazoa</taxon>
        <taxon>Spiralia</taxon>
        <taxon>Lophotrochozoa</taxon>
        <taxon>Mollusca</taxon>
        <taxon>Bivalvia</taxon>
        <taxon>Autobranchia</taxon>
        <taxon>Heteroconchia</taxon>
        <taxon>Euheterodonta</taxon>
        <taxon>Imparidentia</taxon>
        <taxon>Neoheterodontei</taxon>
        <taxon>Myida</taxon>
        <taxon>Myoidea</taxon>
        <taxon>Myidae</taxon>
        <taxon>Mya</taxon>
    </lineage>
</organism>
<keyword evidence="7" id="KW-1185">Reference proteome</keyword>
<dbReference type="Proteomes" id="UP001164746">
    <property type="component" value="Chromosome 1"/>
</dbReference>
<comment type="similarity">
    <text evidence="4">Belongs to the peptidase S8 family.</text>
</comment>
<dbReference type="PROSITE" id="PS51892">
    <property type="entry name" value="SUBTILASE"/>
    <property type="match status" value="1"/>
</dbReference>
<dbReference type="Pfam" id="PF00082">
    <property type="entry name" value="Peptidase_S8"/>
    <property type="match status" value="1"/>
</dbReference>
<keyword evidence="2 4" id="KW-0378">Hydrolase</keyword>
<dbReference type="Gene3D" id="3.40.50.200">
    <property type="entry name" value="Peptidase S8/S53 domain"/>
    <property type="match status" value="1"/>
</dbReference>